<feature type="compositionally biased region" description="Basic and acidic residues" evidence="1">
    <location>
        <begin position="186"/>
        <end position="201"/>
    </location>
</feature>
<proteinExistence type="predicted"/>
<evidence type="ECO:0000313" key="2">
    <source>
        <dbReference type="EMBL" id="KXN70897.1"/>
    </source>
</evidence>
<organism evidence="2 3">
    <name type="scientific">Conidiobolus coronatus (strain ATCC 28846 / CBS 209.66 / NRRL 28638)</name>
    <name type="common">Delacroixia coronata</name>
    <dbReference type="NCBI Taxonomy" id="796925"/>
    <lineage>
        <taxon>Eukaryota</taxon>
        <taxon>Fungi</taxon>
        <taxon>Fungi incertae sedis</taxon>
        <taxon>Zoopagomycota</taxon>
        <taxon>Entomophthoromycotina</taxon>
        <taxon>Entomophthoromycetes</taxon>
        <taxon>Entomophthorales</taxon>
        <taxon>Ancylistaceae</taxon>
        <taxon>Conidiobolus</taxon>
    </lineage>
</organism>
<keyword evidence="3" id="KW-1185">Reference proteome</keyword>
<feature type="compositionally biased region" description="Polar residues" evidence="1">
    <location>
        <begin position="202"/>
        <end position="213"/>
    </location>
</feature>
<feature type="compositionally biased region" description="Basic and acidic residues" evidence="1">
    <location>
        <begin position="103"/>
        <end position="114"/>
    </location>
</feature>
<feature type="region of interest" description="Disordered" evidence="1">
    <location>
        <begin position="180"/>
        <end position="213"/>
    </location>
</feature>
<reference evidence="2 3" key="1">
    <citation type="journal article" date="2015" name="Genome Biol. Evol.">
        <title>Phylogenomic analyses indicate that early fungi evolved digesting cell walls of algal ancestors of land plants.</title>
        <authorList>
            <person name="Chang Y."/>
            <person name="Wang S."/>
            <person name="Sekimoto S."/>
            <person name="Aerts A.L."/>
            <person name="Choi C."/>
            <person name="Clum A."/>
            <person name="LaButti K.M."/>
            <person name="Lindquist E.A."/>
            <person name="Yee Ngan C."/>
            <person name="Ohm R.A."/>
            <person name="Salamov A.A."/>
            <person name="Grigoriev I.V."/>
            <person name="Spatafora J.W."/>
            <person name="Berbee M.L."/>
        </authorList>
    </citation>
    <scope>NUCLEOTIDE SEQUENCE [LARGE SCALE GENOMIC DNA]</scope>
    <source>
        <strain evidence="2 3">NRRL 28638</strain>
    </source>
</reference>
<feature type="region of interest" description="Disordered" evidence="1">
    <location>
        <begin position="94"/>
        <end position="131"/>
    </location>
</feature>
<evidence type="ECO:0000313" key="3">
    <source>
        <dbReference type="Proteomes" id="UP000070444"/>
    </source>
</evidence>
<dbReference type="AlphaFoldDB" id="A0A137P7A2"/>
<accession>A0A137P7A2</accession>
<sequence>MINTEKRPKVVKNMLYNLFRYNRLDFTTRPDYYLYLTDKDMEELKMNPSILNYDPTPMINTIGSNIYDISNSAYNTMDKLLNFSFTKPIRESSSEFNAQNNYKRSEPTKSKIEKSTILTESTNSDENTERNLNPHSFLDFFSDKNSPFFNNIFDFKSNSENEGGMKSGWSYSSVKTYTDEDGTIITERRTRDFNGKEEVTVEKSQPPQSSSTK</sequence>
<evidence type="ECO:0000256" key="1">
    <source>
        <dbReference type="SAM" id="MobiDB-lite"/>
    </source>
</evidence>
<dbReference type="EMBL" id="KQ964490">
    <property type="protein sequence ID" value="KXN70897.1"/>
    <property type="molecule type" value="Genomic_DNA"/>
</dbReference>
<dbReference type="Proteomes" id="UP000070444">
    <property type="component" value="Unassembled WGS sequence"/>
</dbReference>
<protein>
    <submittedName>
        <fullName evidence="2">Uncharacterized protein</fullName>
    </submittedName>
</protein>
<name>A0A137P7A2_CONC2</name>
<feature type="compositionally biased region" description="Polar residues" evidence="1">
    <location>
        <begin position="116"/>
        <end position="131"/>
    </location>
</feature>
<gene>
    <name evidence="2" type="ORF">CONCODRAFT_78640</name>
</gene>